<organism evidence="3 4">
    <name type="scientific">Coptis chinensis</name>
    <dbReference type="NCBI Taxonomy" id="261450"/>
    <lineage>
        <taxon>Eukaryota</taxon>
        <taxon>Viridiplantae</taxon>
        <taxon>Streptophyta</taxon>
        <taxon>Embryophyta</taxon>
        <taxon>Tracheophyta</taxon>
        <taxon>Spermatophyta</taxon>
        <taxon>Magnoliopsida</taxon>
        <taxon>Ranunculales</taxon>
        <taxon>Ranunculaceae</taxon>
        <taxon>Coptidoideae</taxon>
        <taxon>Coptis</taxon>
    </lineage>
</organism>
<keyword evidence="1" id="KW-1015">Disulfide bond</keyword>
<feature type="disulfide bond" evidence="1">
    <location>
        <begin position="153"/>
        <end position="169"/>
    </location>
</feature>
<gene>
    <name evidence="3" type="ORF">IFM89_006725</name>
</gene>
<comment type="caution">
    <text evidence="3">The sequence shown here is derived from an EMBL/GenBank/DDBJ whole genome shotgun (WGS) entry which is preliminary data.</text>
</comment>
<dbReference type="SUPFAM" id="SSF49870">
    <property type="entry name" value="Osmotin, thaumatin-like protein"/>
    <property type="match status" value="1"/>
</dbReference>
<feature type="disulfide bond" evidence="1">
    <location>
        <begin position="145"/>
        <end position="206"/>
    </location>
</feature>
<feature type="disulfide bond" evidence="1">
    <location>
        <begin position="30"/>
        <end position="234"/>
    </location>
</feature>
<sequence>MKFLILLLVLVLFSVEATAAFSTVHMQNRCSYTIWPMAASTVSTPQAMSWKPNGLPIPSGKNLTFSLPKLLSVDLWARSFCPNTSGLCATGDCDDDYNCIPIATTMVRIISGSKQDSYAITLINGFNIPVLVTPLGNKGCSATSCSVDVNDRCPSELSVKDLSKDTIACKSACNAFKDNHYCCTGAFDNSKSCQPTSYSVFFDQACHDAISYKYDNETKFKTCDTGATYVVTFCP</sequence>
<dbReference type="Pfam" id="PF00314">
    <property type="entry name" value="Thaumatin"/>
    <property type="match status" value="1"/>
</dbReference>
<proteinExistence type="predicted"/>
<name>A0A835HUA7_9MAGN</name>
<dbReference type="OrthoDB" id="430315at2759"/>
<evidence type="ECO:0000256" key="1">
    <source>
        <dbReference type="PIRSR" id="PIRSR002703-1"/>
    </source>
</evidence>
<evidence type="ECO:0008006" key="5">
    <source>
        <dbReference type="Google" id="ProtNLM"/>
    </source>
</evidence>
<keyword evidence="2" id="KW-0732">Signal</keyword>
<dbReference type="PRINTS" id="PR00347">
    <property type="entry name" value="THAUMATIN"/>
</dbReference>
<accession>A0A835HUA7</accession>
<keyword evidence="4" id="KW-1185">Reference proteome</keyword>
<dbReference type="Proteomes" id="UP000631114">
    <property type="component" value="Unassembled WGS sequence"/>
</dbReference>
<feature type="disulfide bond" evidence="1">
    <location>
        <begin position="93"/>
        <end position="99"/>
    </location>
</feature>
<feature type="signal peptide" evidence="2">
    <location>
        <begin position="1"/>
        <end position="20"/>
    </location>
</feature>
<evidence type="ECO:0000313" key="4">
    <source>
        <dbReference type="Proteomes" id="UP000631114"/>
    </source>
</evidence>
<reference evidence="3 4" key="1">
    <citation type="submission" date="2020-10" db="EMBL/GenBank/DDBJ databases">
        <title>The Coptis chinensis genome and diversification of protoberbering-type alkaloids.</title>
        <authorList>
            <person name="Wang B."/>
            <person name="Shu S."/>
            <person name="Song C."/>
            <person name="Liu Y."/>
        </authorList>
    </citation>
    <scope>NUCLEOTIDE SEQUENCE [LARGE SCALE GENOMIC DNA]</scope>
    <source>
        <strain evidence="3">HL-2020</strain>
        <tissue evidence="3">Leaf</tissue>
    </source>
</reference>
<feature type="disulfide bond" evidence="1">
    <location>
        <begin position="183"/>
        <end position="193"/>
    </location>
</feature>
<feature type="disulfide bond" evidence="1">
    <location>
        <begin position="140"/>
        <end position="223"/>
    </location>
</feature>
<protein>
    <recommendedName>
        <fullName evidence="5">Thaumatin-like protein</fullName>
    </recommendedName>
</protein>
<dbReference type="AlphaFoldDB" id="A0A835HUA7"/>
<evidence type="ECO:0000256" key="2">
    <source>
        <dbReference type="SAM" id="SignalP"/>
    </source>
</evidence>
<evidence type="ECO:0000313" key="3">
    <source>
        <dbReference type="EMBL" id="KAF9604443.1"/>
    </source>
</evidence>
<dbReference type="SMART" id="SM00205">
    <property type="entry name" value="THN"/>
    <property type="match status" value="1"/>
</dbReference>
<feature type="disulfide bond" evidence="1">
    <location>
        <begin position="81"/>
        <end position="88"/>
    </location>
</feature>
<dbReference type="PROSITE" id="PS51367">
    <property type="entry name" value="THAUMATIN_2"/>
    <property type="match status" value="1"/>
</dbReference>
<dbReference type="InterPro" id="IPR037176">
    <property type="entry name" value="Osmotin/thaumatin-like_sf"/>
</dbReference>
<dbReference type="Gene3D" id="2.60.110.10">
    <property type="entry name" value="Thaumatin"/>
    <property type="match status" value="1"/>
</dbReference>
<dbReference type="InterPro" id="IPR001938">
    <property type="entry name" value="Thaumatin"/>
</dbReference>
<dbReference type="EMBL" id="JADFTS010000005">
    <property type="protein sequence ID" value="KAF9604443.1"/>
    <property type="molecule type" value="Genomic_DNA"/>
</dbReference>
<feature type="disulfide bond" evidence="1">
    <location>
        <begin position="173"/>
        <end position="182"/>
    </location>
</feature>
<dbReference type="PIRSF" id="PIRSF002703">
    <property type="entry name" value="Thaumatin"/>
    <property type="match status" value="1"/>
</dbReference>
<dbReference type="PANTHER" id="PTHR31048">
    <property type="entry name" value="OS03G0233200 PROTEIN"/>
    <property type="match status" value="1"/>
</dbReference>
<feature type="chain" id="PRO_5032330991" description="Thaumatin-like protein" evidence="2">
    <location>
        <begin position="21"/>
        <end position="235"/>
    </location>
</feature>